<evidence type="ECO:0000256" key="1">
    <source>
        <dbReference type="ARBA" id="ARBA00022793"/>
    </source>
</evidence>
<dbReference type="AlphaFoldDB" id="G4T6Z4"/>
<keyword evidence="2" id="KW-0456">Lyase</keyword>
<evidence type="ECO:0000256" key="2">
    <source>
        <dbReference type="ARBA" id="ARBA00023239"/>
    </source>
</evidence>
<sequence length="434" mass="48533">MSFNLSRPVAKKEAIEGGVVKAWRDLKWKLQPEAVNMRKVMMLAMEQVVEGSRDPKVNEHDILEQQGWLSDLFDPDTYEKLFADEHWGNFIIVRSTGVKDFEYMPIYARVGMHLLFYGPLQLRLLGLGVVRNLLKAQTVKQGKVYDEEGPEVVKRVEDFVKTYKINMKEALLSKPSEYKTFNQFFSRKLKPGLRPVASPKDASVIVSAADCRLSVFPNFQAARQFWVKGKKFTLPELLGSAELAQRFGANPSLAIFRLAPQDYHRFHSPVNATIESIKNLPGEYYTVNPQAVNQNLDVFTGNRRDVCILNAVVSNTTPPKTVPVAFVAIGALLVGAVGWSFKVGDSIQRGDDLGWFQYGGSTVVCVFAEEAKVTWDDDLIKASTGEWKGKEVPEVMSKIPEKARIAAEKQNQSFGVEVLVRVGEKIGIAALTTT</sequence>
<dbReference type="InterPro" id="IPR003817">
    <property type="entry name" value="PS_Dcarbxylase"/>
</dbReference>
<gene>
    <name evidence="3" type="ORF">PIIN_00957</name>
</gene>
<organism evidence="3 4">
    <name type="scientific">Serendipita indica (strain DSM 11827)</name>
    <name type="common">Root endophyte fungus</name>
    <name type="synonym">Piriformospora indica</name>
    <dbReference type="NCBI Taxonomy" id="1109443"/>
    <lineage>
        <taxon>Eukaryota</taxon>
        <taxon>Fungi</taxon>
        <taxon>Dikarya</taxon>
        <taxon>Basidiomycota</taxon>
        <taxon>Agaricomycotina</taxon>
        <taxon>Agaricomycetes</taxon>
        <taxon>Sebacinales</taxon>
        <taxon>Serendipitaceae</taxon>
        <taxon>Serendipita</taxon>
    </lineage>
</organism>
<dbReference type="eggNOG" id="KOG2419">
    <property type="taxonomic scope" value="Eukaryota"/>
</dbReference>
<dbReference type="OrthoDB" id="5973539at2759"/>
<dbReference type="EMBL" id="CAFZ01000009">
    <property type="protein sequence ID" value="CCA67123.1"/>
    <property type="molecule type" value="Genomic_DNA"/>
</dbReference>
<dbReference type="HOGENOM" id="CLU_029061_2_1_1"/>
<protein>
    <submittedName>
        <fullName evidence="3">Related to phosphatidylserine decarboxylase proenzyme 2</fullName>
    </submittedName>
</protein>
<dbReference type="Proteomes" id="UP000007148">
    <property type="component" value="Unassembled WGS sequence"/>
</dbReference>
<accession>G4T6Z4</accession>
<reference evidence="3 4" key="1">
    <citation type="journal article" date="2011" name="PLoS Pathog.">
        <title>Endophytic Life Strategies Decoded by Genome and Transcriptome Analyses of the Mutualistic Root Symbiont Piriformospora indica.</title>
        <authorList>
            <person name="Zuccaro A."/>
            <person name="Lahrmann U."/>
            <person name="Guldener U."/>
            <person name="Langen G."/>
            <person name="Pfiffi S."/>
            <person name="Biedenkopf D."/>
            <person name="Wong P."/>
            <person name="Samans B."/>
            <person name="Grimm C."/>
            <person name="Basiewicz M."/>
            <person name="Murat C."/>
            <person name="Martin F."/>
            <person name="Kogel K.H."/>
        </authorList>
    </citation>
    <scope>NUCLEOTIDE SEQUENCE [LARGE SCALE GENOMIC DNA]</scope>
    <source>
        <strain evidence="3 4">DSM 11827</strain>
    </source>
</reference>
<dbReference type="GO" id="GO:0004609">
    <property type="term" value="F:phosphatidylserine decarboxylase activity"/>
    <property type="evidence" value="ECO:0007669"/>
    <property type="project" value="InterPro"/>
</dbReference>
<keyword evidence="4" id="KW-1185">Reference proteome</keyword>
<evidence type="ECO:0000313" key="4">
    <source>
        <dbReference type="Proteomes" id="UP000007148"/>
    </source>
</evidence>
<dbReference type="OMA" id="HAANDEY"/>
<dbReference type="GO" id="GO:0008654">
    <property type="term" value="P:phospholipid biosynthetic process"/>
    <property type="evidence" value="ECO:0007669"/>
    <property type="project" value="InterPro"/>
</dbReference>
<dbReference type="STRING" id="1109443.G4T6Z4"/>
<dbReference type="PANTHER" id="PTHR10067">
    <property type="entry name" value="PHOSPHATIDYLSERINE DECARBOXYLASE"/>
    <property type="match status" value="1"/>
</dbReference>
<evidence type="ECO:0000313" key="3">
    <source>
        <dbReference type="EMBL" id="CCA67123.1"/>
    </source>
</evidence>
<name>G4T6Z4_SERID</name>
<proteinExistence type="predicted"/>
<keyword evidence="1" id="KW-0210">Decarboxylase</keyword>
<dbReference type="InParanoid" id="G4T6Z4"/>
<comment type="caution">
    <text evidence="3">The sequence shown here is derived from an EMBL/GenBank/DDBJ whole genome shotgun (WGS) entry which is preliminary data.</text>
</comment>
<dbReference type="PANTHER" id="PTHR10067:SF17">
    <property type="entry name" value="PHOSPHATIDYLSERINE DECARBOXYLASE PROENZYME 2"/>
    <property type="match status" value="1"/>
</dbReference>
<dbReference type="Pfam" id="PF02666">
    <property type="entry name" value="PS_Dcarbxylase"/>
    <property type="match status" value="1"/>
</dbReference>